<dbReference type="Proteomes" id="UP000684084">
    <property type="component" value="Unassembled WGS sequence"/>
</dbReference>
<dbReference type="AlphaFoldDB" id="A0A916E3S7"/>
<dbReference type="Pfam" id="PF05699">
    <property type="entry name" value="Dimer_Tnp_hAT"/>
    <property type="match status" value="1"/>
</dbReference>
<evidence type="ECO:0000256" key="2">
    <source>
        <dbReference type="ARBA" id="ARBA00022723"/>
    </source>
</evidence>
<evidence type="ECO:0000313" key="9">
    <source>
        <dbReference type="Proteomes" id="UP000684084"/>
    </source>
</evidence>
<dbReference type="GO" id="GO:0046983">
    <property type="term" value="F:protein dimerization activity"/>
    <property type="evidence" value="ECO:0007669"/>
    <property type="project" value="InterPro"/>
</dbReference>
<keyword evidence="4" id="KW-0862">Zinc</keyword>
<feature type="compositionally biased region" description="Polar residues" evidence="6">
    <location>
        <begin position="300"/>
        <end position="318"/>
    </location>
</feature>
<dbReference type="PANTHER" id="PTHR46481:SF10">
    <property type="entry name" value="ZINC FINGER BED DOMAIN-CONTAINING PROTEIN 39"/>
    <property type="match status" value="1"/>
</dbReference>
<comment type="subcellular location">
    <subcellularLocation>
        <location evidence="1">Nucleus</location>
    </subcellularLocation>
</comment>
<evidence type="ECO:0000256" key="4">
    <source>
        <dbReference type="ARBA" id="ARBA00022833"/>
    </source>
</evidence>
<dbReference type="OrthoDB" id="2437017at2759"/>
<evidence type="ECO:0000256" key="3">
    <source>
        <dbReference type="ARBA" id="ARBA00022771"/>
    </source>
</evidence>
<keyword evidence="3" id="KW-0863">Zinc-finger</keyword>
<proteinExistence type="predicted"/>
<feature type="region of interest" description="Disordered" evidence="6">
    <location>
        <begin position="300"/>
        <end position="335"/>
    </location>
</feature>
<evidence type="ECO:0000313" key="8">
    <source>
        <dbReference type="EMBL" id="CAB5357350.1"/>
    </source>
</evidence>
<protein>
    <recommendedName>
        <fullName evidence="7">HAT C-terminal dimerisation domain-containing protein</fullName>
    </recommendedName>
</protein>
<keyword evidence="5" id="KW-0539">Nucleus</keyword>
<evidence type="ECO:0000259" key="7">
    <source>
        <dbReference type="Pfam" id="PF05699"/>
    </source>
</evidence>
<dbReference type="SMART" id="SM00614">
    <property type="entry name" value="ZnF_BED"/>
    <property type="match status" value="1"/>
</dbReference>
<name>A0A916E3S7_9GLOM</name>
<evidence type="ECO:0000256" key="6">
    <source>
        <dbReference type="SAM" id="MobiDB-lite"/>
    </source>
</evidence>
<dbReference type="GO" id="GO:0005634">
    <property type="term" value="C:nucleus"/>
    <property type="evidence" value="ECO:0007669"/>
    <property type="project" value="UniProtKB-SubCell"/>
</dbReference>
<feature type="compositionally biased region" description="Acidic residues" evidence="6">
    <location>
        <begin position="199"/>
        <end position="214"/>
    </location>
</feature>
<dbReference type="InterPro" id="IPR052035">
    <property type="entry name" value="ZnF_BED_domain_contain"/>
</dbReference>
<comment type="caution">
    <text evidence="8">The sequence shown here is derived from an EMBL/GenBank/DDBJ whole genome shotgun (WGS) entry which is preliminary data.</text>
</comment>
<keyword evidence="2" id="KW-0479">Metal-binding</keyword>
<dbReference type="EMBL" id="CAGKOT010000011">
    <property type="protein sequence ID" value="CAB5357350.1"/>
    <property type="molecule type" value="Genomic_DNA"/>
</dbReference>
<evidence type="ECO:0000256" key="5">
    <source>
        <dbReference type="ARBA" id="ARBA00023242"/>
    </source>
</evidence>
<reference evidence="8" key="1">
    <citation type="submission" date="2020-05" db="EMBL/GenBank/DDBJ databases">
        <authorList>
            <person name="Rincon C."/>
            <person name="Sanders R I."/>
            <person name="Robbins C."/>
            <person name="Chaturvedi A."/>
        </authorList>
    </citation>
    <scope>NUCLEOTIDE SEQUENCE</scope>
    <source>
        <strain evidence="8">CHB12</strain>
    </source>
</reference>
<feature type="region of interest" description="Disordered" evidence="6">
    <location>
        <begin position="192"/>
        <end position="218"/>
    </location>
</feature>
<accession>A0A916E3S7</accession>
<organism evidence="8 9">
    <name type="scientific">Rhizophagus irregularis</name>
    <dbReference type="NCBI Taxonomy" id="588596"/>
    <lineage>
        <taxon>Eukaryota</taxon>
        <taxon>Fungi</taxon>
        <taxon>Fungi incertae sedis</taxon>
        <taxon>Mucoromycota</taxon>
        <taxon>Glomeromycotina</taxon>
        <taxon>Glomeromycetes</taxon>
        <taxon>Glomerales</taxon>
        <taxon>Glomeraceae</taxon>
        <taxon>Rhizophagus</taxon>
    </lineage>
</organism>
<dbReference type="PANTHER" id="PTHR46481">
    <property type="entry name" value="ZINC FINGER BED DOMAIN-CONTAINING PROTEIN 4"/>
    <property type="match status" value="1"/>
</dbReference>
<gene>
    <name evidence="8" type="ORF">CHRIB12_LOCUS6770</name>
</gene>
<feature type="domain" description="HAT C-terminal dimerisation" evidence="7">
    <location>
        <begin position="348"/>
        <end position="401"/>
    </location>
</feature>
<evidence type="ECO:0000256" key="1">
    <source>
        <dbReference type="ARBA" id="ARBA00004123"/>
    </source>
</evidence>
<sequence>MADDSSYILPSSDDDFSEEITNEMVQIPELPVATSEIEQINVISIPDSTVQISAKLQTKVSSWVWKYFIKDYNNKGEIRAYCQFVMENGDKCTKNYKYDGSTGNLSSHIIKHGIIPPTAAENLPAAEIKSKPIQSIDNIGQKEKEESTLRWILLTTQPLSTIERLVKIQKDNGYEEQLHLIQDIPTRLTNSLNPSGNLYEEEPDDSFNDLEEENSTNQQTNYDNIRETLENVKKNIYRSLRYYWKIPNEFGIMAALLDPRYKNLDFISDDSIKRKFHSTLRTRYDQLKWDISQQSIPSSPTTVTSAESLIAGSSTSSRSLRDHKARREQKAKEVFQRTEIPTSSMEDEITSYLLMPIARENKNPLDWWRVKREIFPILSLIAQKYLDLDVEKSNSEEYLSECEFEEW</sequence>
<dbReference type="VEuPathDB" id="FungiDB:RhiirFUN_000016"/>
<dbReference type="InterPro" id="IPR008906">
    <property type="entry name" value="HATC_C_dom"/>
</dbReference>
<dbReference type="GO" id="GO:0008270">
    <property type="term" value="F:zinc ion binding"/>
    <property type="evidence" value="ECO:0007669"/>
    <property type="project" value="UniProtKB-KW"/>
</dbReference>